<evidence type="ECO:0000313" key="2">
    <source>
        <dbReference type="EMBL" id="NVO25954.1"/>
    </source>
</evidence>
<proteinExistence type="predicted"/>
<gene>
    <name evidence="2" type="ORF">HJ526_00850</name>
</gene>
<organism evidence="2 3">
    <name type="scientific">Donghicola mangrovi</name>
    <dbReference type="NCBI Taxonomy" id="2729614"/>
    <lineage>
        <taxon>Bacteria</taxon>
        <taxon>Pseudomonadati</taxon>
        <taxon>Pseudomonadota</taxon>
        <taxon>Alphaproteobacteria</taxon>
        <taxon>Rhodobacterales</taxon>
        <taxon>Roseobacteraceae</taxon>
        <taxon>Donghicola</taxon>
    </lineage>
</organism>
<protein>
    <recommendedName>
        <fullName evidence="4">Flagellar hook-length control protein-like C-terminal domain-containing protein</fullName>
    </recommendedName>
</protein>
<accession>A0ABX2PBB1</accession>
<dbReference type="Proteomes" id="UP000523601">
    <property type="component" value="Unassembled WGS sequence"/>
</dbReference>
<evidence type="ECO:0000313" key="3">
    <source>
        <dbReference type="Proteomes" id="UP000523601"/>
    </source>
</evidence>
<comment type="caution">
    <text evidence="2">The sequence shown here is derived from an EMBL/GenBank/DDBJ whole genome shotgun (WGS) entry which is preliminary data.</text>
</comment>
<feature type="region of interest" description="Disordered" evidence="1">
    <location>
        <begin position="160"/>
        <end position="188"/>
    </location>
</feature>
<sequence length="450" mass="50266">MIPPVLQPALFRQTCDLSGSLRIDEEFSFFQDLMLELDDSAQDSQNAELPDDVDLVGEDISSFGMNGSRWCPEGAPELRQKQIKVSHLASVQEEEGGVPEGLELRNSYLKIECENFENFVPEEKGDFKSIALVCERGEFMRPVQEKVSKILEGGKEKYEIDPDDLSVGADSDRKSEDSEQNLNLPMHSSDFSQVEHKSFVSKDGSLSRIDRKETFPSQELLRPGSAMPEVGAISGYSDVSVESIHDNDFEISLGIISEFYEKDLQAPRDVASILHFPHSEDGFRNNVQKGQNSHSSVENPVSLTGAKPARSVHLHFDQVQEIVKVGVSSRVESAIEVELQPHDLGRMKLVFQRDTEGMAVTIDADRSETIDKIKRLLDQFNNEAKQTMEAPIRFRFETGAFSSGGRDAHSNSRPSYTNKARLYEGSLTESEDHAAPMQHSKILGQIDIRA</sequence>
<evidence type="ECO:0000256" key="1">
    <source>
        <dbReference type="SAM" id="MobiDB-lite"/>
    </source>
</evidence>
<dbReference type="RefSeq" id="WP_176852370.1">
    <property type="nucleotide sequence ID" value="NZ_JABCJD010000001.1"/>
</dbReference>
<name>A0ABX2PBB1_9RHOB</name>
<dbReference type="EMBL" id="JABCJD010000001">
    <property type="protein sequence ID" value="NVO25954.1"/>
    <property type="molecule type" value="Genomic_DNA"/>
</dbReference>
<reference evidence="2 3" key="1">
    <citation type="submission" date="2020-04" db="EMBL/GenBank/DDBJ databases">
        <title>Donghicola sp., a member of the Rhodobacteraceae family isolated from mangrove forest in Thailand.</title>
        <authorList>
            <person name="Charoenyingcharoen P."/>
            <person name="Yukphan P."/>
        </authorList>
    </citation>
    <scope>NUCLEOTIDE SEQUENCE [LARGE SCALE GENOMIC DNA]</scope>
    <source>
        <strain evidence="2 3">C2-DW-16</strain>
    </source>
</reference>
<keyword evidence="3" id="KW-1185">Reference proteome</keyword>
<evidence type="ECO:0008006" key="4">
    <source>
        <dbReference type="Google" id="ProtNLM"/>
    </source>
</evidence>